<name>A0A1B1E464_9APIC</name>
<dbReference type="Pfam" id="PF05795">
    <property type="entry name" value="Plasmodium_Vir"/>
    <property type="match status" value="1"/>
</dbReference>
<evidence type="ECO:0000313" key="3">
    <source>
        <dbReference type="Proteomes" id="UP000092716"/>
    </source>
</evidence>
<keyword evidence="3" id="KW-1185">Reference proteome</keyword>
<dbReference type="EMBL" id="CP016250">
    <property type="protein sequence ID" value="ANQ09785.1"/>
    <property type="molecule type" value="Genomic_DNA"/>
</dbReference>
<reference evidence="3" key="1">
    <citation type="submission" date="2016-06" db="EMBL/GenBank/DDBJ databases">
        <title>First high quality genome sequence of Plasmodium coatneyi using continuous long reads from single molecule, real-time sequencing.</title>
        <authorList>
            <person name="Chien J.-T."/>
            <person name="Pakala S.B."/>
            <person name="Geraldo J.A."/>
            <person name="Lapp S.A."/>
            <person name="Barnwell J.W."/>
            <person name="Kissinger J.C."/>
            <person name="Galinski M.R."/>
            <person name="Humphrey J.C."/>
        </authorList>
    </citation>
    <scope>NUCLEOTIDE SEQUENCE [LARGE SCALE GENOMIC DNA]</scope>
    <source>
        <strain evidence="3">Hackeri</strain>
    </source>
</reference>
<evidence type="ECO:0000256" key="1">
    <source>
        <dbReference type="SAM" id="Phobius"/>
    </source>
</evidence>
<organism evidence="2 3">
    <name type="scientific">Plasmodium coatneyi</name>
    <dbReference type="NCBI Taxonomy" id="208452"/>
    <lineage>
        <taxon>Eukaryota</taxon>
        <taxon>Sar</taxon>
        <taxon>Alveolata</taxon>
        <taxon>Apicomplexa</taxon>
        <taxon>Aconoidasida</taxon>
        <taxon>Haemosporida</taxon>
        <taxon>Plasmodiidae</taxon>
        <taxon>Plasmodium</taxon>
    </lineage>
</organism>
<keyword evidence="1" id="KW-0812">Transmembrane</keyword>
<accession>A0A1B1E464</accession>
<feature type="transmembrane region" description="Helical" evidence="1">
    <location>
        <begin position="242"/>
        <end position="262"/>
    </location>
</feature>
<dbReference type="KEGG" id="pcot:PCOAH_00040480"/>
<sequence>MTDMNLMQLPSKVAYAEFNGEGSTYSASCSWLEYTRTALESALDECGKVKGYVDQIVKAWCIVQNSGGMRNLGSTHCFPFYYWLGNILFNQLRLESPLETMKTIYENLNEVLSKEKCTIIYDNIDQTTFGHMKAAYEYYQDHAKIEKQLNQLDKRCTAAYQQHLTNIVSAYKSINGNCVNDMTKPHCRDFNNSYKKHSPLGPPELTCTIESGQKSSEGSAHASVQLQTEEVNSSSGTIPTTAISSVFSVLGMGVAAASFFLYKIRQTIPLYMMDDDHEHLKEEERRMISLNRNKEGMWLITLHNASTAEKK</sequence>
<evidence type="ECO:0000313" key="2">
    <source>
        <dbReference type="EMBL" id="ANQ09785.1"/>
    </source>
</evidence>
<dbReference type="InterPro" id="IPR008780">
    <property type="entry name" value="Plasmodium_Vir"/>
</dbReference>
<dbReference type="GeneID" id="30910779"/>
<proteinExistence type="predicted"/>
<dbReference type="AlphaFoldDB" id="A0A1B1E464"/>
<protein>
    <submittedName>
        <fullName evidence="2">Variable surface protein Vir7-like protein</fullName>
    </submittedName>
</protein>
<keyword evidence="1" id="KW-0472">Membrane</keyword>
<dbReference type="Proteomes" id="UP000092716">
    <property type="component" value="Chromosome 12"/>
</dbReference>
<dbReference type="RefSeq" id="XP_019916480.1">
    <property type="nucleotide sequence ID" value="XM_020060836.1"/>
</dbReference>
<gene>
    <name evidence="2" type="ORF">PCOAH_00040480</name>
</gene>
<dbReference type="VEuPathDB" id="PlasmoDB:PCOAH_00040480"/>
<keyword evidence="1" id="KW-1133">Transmembrane helix</keyword>